<proteinExistence type="predicted"/>
<evidence type="ECO:0000256" key="1">
    <source>
        <dbReference type="SAM" id="MobiDB-lite"/>
    </source>
</evidence>
<organism evidence="2 3">
    <name type="scientific">Actinoplanes derwentensis</name>
    <dbReference type="NCBI Taxonomy" id="113562"/>
    <lineage>
        <taxon>Bacteria</taxon>
        <taxon>Bacillati</taxon>
        <taxon>Actinomycetota</taxon>
        <taxon>Actinomycetes</taxon>
        <taxon>Micromonosporales</taxon>
        <taxon>Micromonosporaceae</taxon>
        <taxon>Actinoplanes</taxon>
    </lineage>
</organism>
<reference evidence="2 3" key="1">
    <citation type="submission" date="2016-10" db="EMBL/GenBank/DDBJ databases">
        <authorList>
            <person name="de Groot N.N."/>
        </authorList>
    </citation>
    <scope>NUCLEOTIDE SEQUENCE [LARGE SCALE GENOMIC DNA]</scope>
    <source>
        <strain evidence="2 3">DSM 43941</strain>
    </source>
</reference>
<feature type="region of interest" description="Disordered" evidence="1">
    <location>
        <begin position="1"/>
        <end position="108"/>
    </location>
</feature>
<gene>
    <name evidence="2" type="ORF">SAMN04489716_6642</name>
</gene>
<name>A0A1H2CSL4_9ACTN</name>
<protein>
    <submittedName>
        <fullName evidence="2">Uncharacterized protein</fullName>
    </submittedName>
</protein>
<evidence type="ECO:0000313" key="3">
    <source>
        <dbReference type="Proteomes" id="UP000198688"/>
    </source>
</evidence>
<accession>A0A1H2CSL4</accession>
<dbReference type="EMBL" id="LT629758">
    <property type="protein sequence ID" value="SDT73354.1"/>
    <property type="molecule type" value="Genomic_DNA"/>
</dbReference>
<keyword evidence="3" id="KW-1185">Reference proteome</keyword>
<evidence type="ECO:0000313" key="2">
    <source>
        <dbReference type="EMBL" id="SDT73354.1"/>
    </source>
</evidence>
<dbReference type="AlphaFoldDB" id="A0A1H2CSL4"/>
<dbReference type="Proteomes" id="UP000198688">
    <property type="component" value="Chromosome I"/>
</dbReference>
<sequence>MPLTGDDPAEPKVDPPGTPLTEADPPNGEAPGEPLTGEDPAGPNGEALGAPLTEADPVDPLNGEVPGVLLAGDAPPNGDEPDSGSPAAGVLDDRLPPEARAAPGTRCG</sequence>